<organism evidence="3 4">
    <name type="scientific">Pseudomonas syringae pv. tagetis</name>
    <dbReference type="NCBI Taxonomy" id="129140"/>
    <lineage>
        <taxon>Bacteria</taxon>
        <taxon>Pseudomonadati</taxon>
        <taxon>Pseudomonadota</taxon>
        <taxon>Gammaproteobacteria</taxon>
        <taxon>Pseudomonadales</taxon>
        <taxon>Pseudomonadaceae</taxon>
        <taxon>Pseudomonas</taxon>
    </lineage>
</organism>
<dbReference type="PATRIC" id="fig|129140.3.peg.1323"/>
<comment type="caution">
    <text evidence="3">The sequence shown here is derived from an EMBL/GenBank/DDBJ whole genome shotgun (WGS) entry which is preliminary data.</text>
</comment>
<reference evidence="3 4" key="1">
    <citation type="submission" date="2015-09" db="EMBL/GenBank/DDBJ databases">
        <title>Genome announcement of multiple Pseudomonas syringae strains.</title>
        <authorList>
            <person name="Thakur S."/>
            <person name="Wang P.W."/>
            <person name="Gong Y."/>
            <person name="Weir B.S."/>
            <person name="Guttman D.S."/>
        </authorList>
    </citation>
    <scope>NUCLEOTIDE SEQUENCE [LARGE SCALE GENOMIC DNA]</scope>
    <source>
        <strain evidence="3 4">ICMP4091</strain>
    </source>
</reference>
<sequence>MFMLLQHAFYRSTPPCQGRCIRVSIPFSESRSCPVPAYATGVCYLSLPPTVPASGKDYALALSSGGSSPHRHSRPPCRYKEIAMLKAAPMGKLARSTEQKLLEPDRFVPSTVAVREHRSRERADRIIDQFVERFTEKNFFPDDGEEALFALLVQLPEWPADLSIRIQNENDEPLAVFLKGRDESLVQDSIVLMQSGDTYVVPDDVQVTDDEPLLHWVFSQLPAGSGVGMGGNFPGSHSVAGRIVTLREQIAGLAKDQRPLLFDALVVTDEGTSKSRLDTRTHNPFLPLWVRRQTPLSPALSALCALCPEVPVGRFEELLEQVPLTEQEEADFLENLVLPDALGEAMNISLDEWSSSLAIDGLSRTRSFNQYTDELARNLARELLAETLKRDLLIIDHGVSQYVPADPDDTRIVLLHDGYGNYSARDNGNGEITSFKPGTDSFYLAISSQVKADERPSLGMQFEQDVKGFREVLTRQAIQENRGWFDPHNPTEIETGFLPEWFASATELEKQSWKMAVQDYSQALLEAQAPDLLDPSGYGQPDQLRKYAREKLQERITLDHGVVLNPDDITVRTVSIEIDPGTIIDTDYVYVGPSEVEPHYEIQDRSLTDLSLENIAVTNINFLLTSRAYDDQGQLISALSAGYLFRLIRDLNIGEDYARFLMTTLSTSAAGQWHRERFASVMRAQMRLDAIEARMAGDFLDDGGLPPELANRGYKWLAAVLDHPVDGDDRALVEGHSIQVSQLVINDVPLSGILVIGAESRSSVANLVIFTPQTPDGRCFREMSDPQAFQQQVLLEPELLDYLVSRAPLASQVNIRYLLTAGRDTLSMELRPCTGSFLEAVYESEVARVISAVDEQTNTNWETYWESAWEITKIVGDIVLAFAPFKVRLPIAALRSFYAIWQGVAKAASQEGSAPLYFVQAALLLADGLTLPRGRRVRTSSATSIGRSVLDPKTALAKNPGGVKLRDDGVYRGIYEKAQDAAPSRFYAVQQGKTYAVRYDDDSAVWRVIDPRRPDAYYQLPIQLDNQGVWVHASVGLRGGKKHSKARPSTGSGSDSGSPDNKDRVKRYKVDLEGFFESRAFKNAQKNIEDDLVVAVNKAAERFVLDGNGSLHSYGKTGFSLDLPGVGKSTGRGAWRLILKPSEKGVIKAVDVKDPHK</sequence>
<feature type="region of interest" description="Disordered" evidence="1">
    <location>
        <begin position="1039"/>
        <end position="1064"/>
    </location>
</feature>
<protein>
    <recommendedName>
        <fullName evidence="2">Dermonecrotic toxin N-terminal domain-containing protein</fullName>
    </recommendedName>
</protein>
<feature type="compositionally biased region" description="Low complexity" evidence="1">
    <location>
        <begin position="1048"/>
        <end position="1059"/>
    </location>
</feature>
<evidence type="ECO:0000256" key="1">
    <source>
        <dbReference type="SAM" id="MobiDB-lite"/>
    </source>
</evidence>
<evidence type="ECO:0000259" key="2">
    <source>
        <dbReference type="Pfam" id="PF20178"/>
    </source>
</evidence>
<proteinExistence type="predicted"/>
<evidence type="ECO:0000313" key="4">
    <source>
        <dbReference type="Proteomes" id="UP000050474"/>
    </source>
</evidence>
<evidence type="ECO:0000313" key="3">
    <source>
        <dbReference type="EMBL" id="KPY89685.1"/>
    </source>
</evidence>
<gene>
    <name evidence="3" type="ORF">ALO44_04739</name>
</gene>
<dbReference type="EMBL" id="LJRM01000021">
    <property type="protein sequence ID" value="KPY89685.1"/>
    <property type="molecule type" value="Genomic_DNA"/>
</dbReference>
<dbReference type="STRING" id="129140.ALO44_04739"/>
<dbReference type="Proteomes" id="UP000050474">
    <property type="component" value="Unassembled WGS sequence"/>
</dbReference>
<accession>A0A0Q0CNX8</accession>
<feature type="domain" description="Dermonecrotic toxin N-terminal" evidence="2">
    <location>
        <begin position="543"/>
        <end position="809"/>
    </location>
</feature>
<dbReference type="InterPro" id="IPR046673">
    <property type="entry name" value="ToxA_N"/>
</dbReference>
<dbReference type="AlphaFoldDB" id="A0A0Q0CNX8"/>
<dbReference type="Pfam" id="PF20178">
    <property type="entry name" value="ToxA_N"/>
    <property type="match status" value="1"/>
</dbReference>
<name>A0A0Q0CNX8_9PSED</name>